<dbReference type="Gene3D" id="3.30.1490.20">
    <property type="entry name" value="ATP-grasp fold, A domain"/>
    <property type="match status" value="1"/>
</dbReference>
<dbReference type="RefSeq" id="WP_039328721.1">
    <property type="nucleotide sequence ID" value="NZ_JTJJ01000018.1"/>
</dbReference>
<comment type="caution">
    <text evidence="6">The sequence shown here is derived from an EMBL/GenBank/DDBJ whole genome shotgun (WGS) entry which is preliminary data.</text>
</comment>
<dbReference type="EMBL" id="JTJJ01000018">
    <property type="protein sequence ID" value="KHJ69286.1"/>
    <property type="molecule type" value="Genomic_DNA"/>
</dbReference>
<dbReference type="PANTHER" id="PTHR43585">
    <property type="entry name" value="FUMIPYRROLE BIOSYNTHESIS PROTEIN C"/>
    <property type="match status" value="1"/>
</dbReference>
<dbReference type="InterPro" id="IPR011761">
    <property type="entry name" value="ATP-grasp"/>
</dbReference>
<keyword evidence="3 4" id="KW-0067">ATP-binding</keyword>
<accession>A0A0B1RC91</accession>
<keyword evidence="2 4" id="KW-0547">Nucleotide-binding</keyword>
<dbReference type="GO" id="GO:0005524">
    <property type="term" value="F:ATP binding"/>
    <property type="evidence" value="ECO:0007669"/>
    <property type="project" value="UniProtKB-UniRule"/>
</dbReference>
<gene>
    <name evidence="6" type="ORF">QU24_04395</name>
</gene>
<dbReference type="GO" id="GO:0046872">
    <property type="term" value="F:metal ion binding"/>
    <property type="evidence" value="ECO:0007669"/>
    <property type="project" value="InterPro"/>
</dbReference>
<evidence type="ECO:0000256" key="1">
    <source>
        <dbReference type="ARBA" id="ARBA00022598"/>
    </source>
</evidence>
<evidence type="ECO:0000256" key="4">
    <source>
        <dbReference type="PROSITE-ProRule" id="PRU00409"/>
    </source>
</evidence>
<sequence>MKSNVRKTVGLVGCGSEKYRKYLLEQMSDEYDVWIFLTEKISWQSNYICGYSQIDEYTVESLEKAIKALSPDIELSGLVCWDERYIIAAADVSERLGFRSAGSDGIRGCRDKSLSRSLLAEHGILQPANRLCFEAKEAVNFAETVGYPLVVKPRGMGGSIGVALVRTEEQLIARFNECFSVSQEGASDFQNCVLIEEFLTGMEISIDGFTVDGSYKPMFVARKRVGMHPHFEETGHTVSSHDPLLKDYGLTQLLCDAHRAINFKNGITHTEVKIAPHGYVIVEINGRLGGDLIPYLASLAMDIKPGVIAAQVACGDKVTYERAADKTAVIEFVYPVSDIIVDSVHLPEACNNVENIYGEVLVNSGDKLALPPTGYMSRAAYVLMVGECEEEIKQPINSLLSNVIVYSLGEGKIVA</sequence>
<dbReference type="SUPFAM" id="SSF56059">
    <property type="entry name" value="Glutathione synthetase ATP-binding domain-like"/>
    <property type="match status" value="1"/>
</dbReference>
<evidence type="ECO:0000313" key="6">
    <source>
        <dbReference type="EMBL" id="KHJ69286.1"/>
    </source>
</evidence>
<dbReference type="PROSITE" id="PS50975">
    <property type="entry name" value="ATP_GRASP"/>
    <property type="match status" value="1"/>
</dbReference>
<keyword evidence="1" id="KW-0436">Ligase</keyword>
<dbReference type="Gene3D" id="3.30.470.20">
    <property type="entry name" value="ATP-grasp fold, B domain"/>
    <property type="match status" value="1"/>
</dbReference>
<dbReference type="InterPro" id="IPR052032">
    <property type="entry name" value="ATP-dep_AA_Ligase"/>
</dbReference>
<evidence type="ECO:0000256" key="2">
    <source>
        <dbReference type="ARBA" id="ARBA00022741"/>
    </source>
</evidence>
<evidence type="ECO:0000313" key="7">
    <source>
        <dbReference type="Proteomes" id="UP000030853"/>
    </source>
</evidence>
<organism evidence="6 7">
    <name type="scientific">Pantoea rodasii</name>
    <dbReference type="NCBI Taxonomy" id="1076549"/>
    <lineage>
        <taxon>Bacteria</taxon>
        <taxon>Pseudomonadati</taxon>
        <taxon>Pseudomonadota</taxon>
        <taxon>Gammaproteobacteria</taxon>
        <taxon>Enterobacterales</taxon>
        <taxon>Erwiniaceae</taxon>
        <taxon>Pantoea</taxon>
    </lineage>
</organism>
<reference evidence="6 7" key="1">
    <citation type="submission" date="2014-11" db="EMBL/GenBank/DDBJ databases">
        <title>Genome sequencing of Pantoea rodasii ND03.</title>
        <authorList>
            <person name="Muhamad Yunos N.Y."/>
            <person name="Chan K.-G."/>
        </authorList>
    </citation>
    <scope>NUCLEOTIDE SEQUENCE [LARGE SCALE GENOMIC DNA]</scope>
    <source>
        <strain evidence="6 7">ND03</strain>
    </source>
</reference>
<feature type="domain" description="ATP-grasp" evidence="5">
    <location>
        <begin position="116"/>
        <end position="314"/>
    </location>
</feature>
<dbReference type="Proteomes" id="UP000030853">
    <property type="component" value="Unassembled WGS sequence"/>
</dbReference>
<proteinExistence type="predicted"/>
<dbReference type="Gene3D" id="3.40.50.20">
    <property type="match status" value="1"/>
</dbReference>
<dbReference type="PANTHER" id="PTHR43585:SF2">
    <property type="entry name" value="ATP-GRASP ENZYME FSQD"/>
    <property type="match status" value="1"/>
</dbReference>
<dbReference type="AlphaFoldDB" id="A0A0B1RC91"/>
<dbReference type="SMART" id="SM01209">
    <property type="entry name" value="GARS_A"/>
    <property type="match status" value="1"/>
</dbReference>
<evidence type="ECO:0000256" key="3">
    <source>
        <dbReference type="ARBA" id="ARBA00022840"/>
    </source>
</evidence>
<evidence type="ECO:0000259" key="5">
    <source>
        <dbReference type="PROSITE" id="PS50975"/>
    </source>
</evidence>
<name>A0A0B1RC91_9GAMM</name>
<dbReference type="InterPro" id="IPR013815">
    <property type="entry name" value="ATP_grasp_subdomain_1"/>
</dbReference>
<protein>
    <recommendedName>
        <fullName evidence="5">ATP-grasp domain-containing protein</fullName>
    </recommendedName>
</protein>
<dbReference type="GO" id="GO:0016874">
    <property type="term" value="F:ligase activity"/>
    <property type="evidence" value="ECO:0007669"/>
    <property type="project" value="UniProtKB-KW"/>
</dbReference>
<dbReference type="Pfam" id="PF13535">
    <property type="entry name" value="ATP-grasp_4"/>
    <property type="match status" value="1"/>
</dbReference>